<protein>
    <recommendedName>
        <fullName evidence="1">protein S-acyltransferase</fullName>
        <ecNumber evidence="1">2.3.1.225</ecNumber>
    </recommendedName>
</protein>
<feature type="transmembrane region" description="Helical" evidence="5">
    <location>
        <begin position="160"/>
        <end position="178"/>
    </location>
</feature>
<dbReference type="Proteomes" id="UP000006757">
    <property type="component" value="Unassembled WGS sequence"/>
</dbReference>
<evidence type="ECO:0000256" key="4">
    <source>
        <dbReference type="PROSITE-ProRule" id="PRU00023"/>
    </source>
</evidence>
<dbReference type="PANTHER" id="PTHR24161">
    <property type="entry name" value="ANK_REP_REGION DOMAIN-CONTAINING PROTEIN-RELATED"/>
    <property type="match status" value="1"/>
</dbReference>
<evidence type="ECO:0000256" key="5">
    <source>
        <dbReference type="SAM" id="Phobius"/>
    </source>
</evidence>
<name>K1VCK1_TRIAC</name>
<dbReference type="HOGENOM" id="CLU_012510_1_0_1"/>
<evidence type="ECO:0000256" key="3">
    <source>
        <dbReference type="ARBA" id="ARBA00023043"/>
    </source>
</evidence>
<evidence type="ECO:0000313" key="6">
    <source>
        <dbReference type="EMBL" id="EKD01655.1"/>
    </source>
</evidence>
<dbReference type="InParanoid" id="K1VCK1"/>
<feature type="transmembrane region" description="Helical" evidence="5">
    <location>
        <begin position="190"/>
        <end position="213"/>
    </location>
</feature>
<keyword evidence="2" id="KW-0677">Repeat</keyword>
<gene>
    <name evidence="6" type="ORF">A1Q2_04026</name>
</gene>
<evidence type="ECO:0000256" key="2">
    <source>
        <dbReference type="ARBA" id="ARBA00022737"/>
    </source>
</evidence>
<feature type="transmembrane region" description="Helical" evidence="5">
    <location>
        <begin position="219"/>
        <end position="238"/>
    </location>
</feature>
<dbReference type="EC" id="2.3.1.225" evidence="1"/>
<dbReference type="eggNOG" id="KOG0509">
    <property type="taxonomic scope" value="Eukaryota"/>
</dbReference>
<keyword evidence="5" id="KW-1133">Transmembrane helix</keyword>
<dbReference type="PROSITE" id="PS50088">
    <property type="entry name" value="ANK_REPEAT"/>
    <property type="match status" value="1"/>
</dbReference>
<keyword evidence="6" id="KW-0808">Transferase</keyword>
<dbReference type="PANTHER" id="PTHR24161:SF85">
    <property type="entry name" value="PALMITOYLTRANSFERASE HIP14"/>
    <property type="match status" value="1"/>
</dbReference>
<dbReference type="InterPro" id="IPR002110">
    <property type="entry name" value="Ankyrin_rpt"/>
</dbReference>
<dbReference type="Pfam" id="PF12796">
    <property type="entry name" value="Ank_2"/>
    <property type="match status" value="1"/>
</dbReference>
<feature type="repeat" description="ANK" evidence="4">
    <location>
        <begin position="60"/>
        <end position="92"/>
    </location>
</feature>
<proteinExistence type="predicted"/>
<dbReference type="STRING" id="1220162.K1VCK1"/>
<dbReference type="SMART" id="SM00248">
    <property type="entry name" value="ANK"/>
    <property type="match status" value="1"/>
</dbReference>
<dbReference type="EMBL" id="AMBO01000312">
    <property type="protein sequence ID" value="EKD01655.1"/>
    <property type="molecule type" value="Genomic_DNA"/>
</dbReference>
<keyword evidence="5" id="KW-0472">Membrane</keyword>
<reference evidence="6 7" key="1">
    <citation type="journal article" date="2012" name="Eukaryot. Cell">
        <title>Genome sequence of the Trichosporon asahii environmental strain CBS 8904.</title>
        <authorList>
            <person name="Yang R.Y."/>
            <person name="Li H.T."/>
            <person name="Zhu H."/>
            <person name="Zhou G.P."/>
            <person name="Wang M."/>
            <person name="Wang L."/>
        </authorList>
    </citation>
    <scope>NUCLEOTIDE SEQUENCE [LARGE SCALE GENOMIC DNA]</scope>
    <source>
        <strain evidence="6 7">CBS 8904</strain>
    </source>
</reference>
<keyword evidence="5" id="KW-0812">Transmembrane</keyword>
<feature type="transmembrane region" description="Helical" evidence="5">
    <location>
        <begin position="134"/>
        <end position="154"/>
    </location>
</feature>
<dbReference type="SUPFAM" id="SSF48403">
    <property type="entry name" value="Ankyrin repeat"/>
    <property type="match status" value="1"/>
</dbReference>
<dbReference type="AlphaFoldDB" id="K1VCK1"/>
<comment type="caution">
    <text evidence="6">The sequence shown here is derived from an EMBL/GenBank/DDBJ whole genome shotgun (WGS) entry which is preliminary data.</text>
</comment>
<keyword evidence="7" id="KW-1185">Reference proteome</keyword>
<dbReference type="PROSITE" id="PS50297">
    <property type="entry name" value="ANK_REP_REGION"/>
    <property type="match status" value="1"/>
</dbReference>
<evidence type="ECO:0000256" key="1">
    <source>
        <dbReference type="ARBA" id="ARBA00012210"/>
    </source>
</evidence>
<keyword evidence="3 4" id="KW-0040">ANK repeat</keyword>
<dbReference type="OrthoDB" id="6781668at2759"/>
<organism evidence="6 7">
    <name type="scientific">Trichosporon asahii var. asahii (strain CBS 8904)</name>
    <name type="common">Yeast</name>
    <dbReference type="NCBI Taxonomy" id="1220162"/>
    <lineage>
        <taxon>Eukaryota</taxon>
        <taxon>Fungi</taxon>
        <taxon>Dikarya</taxon>
        <taxon>Basidiomycota</taxon>
        <taxon>Agaricomycotina</taxon>
        <taxon>Tremellomycetes</taxon>
        <taxon>Trichosporonales</taxon>
        <taxon>Trichosporonaceae</taxon>
        <taxon>Trichosporon</taxon>
    </lineage>
</organism>
<dbReference type="GO" id="GO:0019706">
    <property type="term" value="F:protein-cysteine S-palmitoyltransferase activity"/>
    <property type="evidence" value="ECO:0007669"/>
    <property type="project" value="UniProtKB-EC"/>
</dbReference>
<dbReference type="Gene3D" id="1.25.40.20">
    <property type="entry name" value="Ankyrin repeat-containing domain"/>
    <property type="match status" value="1"/>
</dbReference>
<sequence length="440" mass="48938">MVSKRDTRTKAVRTSARPLVEPSENGLEVVAGLGNLTSGDALSVELLLRHGASVTECDNSGLTPLHWAVVKGSVGCIKKIVEAGGDFDVRDNQNKAPRDMAVELKGESNLNMALDEANFYRDGHRIQPRFSDRVTMALAFGLPIVTLLIAFKNFEWLEWYYAWPLLFVTMWLMQLVVLKHIPLANRTQYSPFFPSIIIASLFWVGEVWVTRLFAGTPGYLVSNLCFVLAFAACSFCLYKAIRADPGFVPVSSEAEIKAEIEDLTDEGRLNGTNYCIFCMLYQIMRQMTTFEVSNLGRYGYMGGRGGTSLREQDGAMAKVYRANPQAATGERECEHKHGHGRCGVPGRICSALWMKITGPLFRLLGFDRFTKGKAVSGMARARRDQNPFDLGLVKNCTDFWIGANGVDYVSLYDVPPEGWAAYRKKMAQGAGYERVAQEDV</sequence>
<accession>K1VCK1</accession>
<evidence type="ECO:0000313" key="7">
    <source>
        <dbReference type="Proteomes" id="UP000006757"/>
    </source>
</evidence>
<dbReference type="InterPro" id="IPR036770">
    <property type="entry name" value="Ankyrin_rpt-contain_sf"/>
</dbReference>